<sequence>MSASERASTSSTPATTAGNNPRATPRRSAVPIESSPIINFVDLTRPASPEVERPSKRIRPKRSEAPNADLSDKWMTAVAFFNGLGAPEDLKGVFSQTSFNSIKRMWYQYAAHKDYAISTVLLNFRNAYQDATQQYQQSPTLRSILRKAVSRPDSESIPDSALVKQYLLRKLNEGSGLELVGTRRWAMEGFLESQLRKGGEIGASVWHGGVDSDAGAYGRACKNVYNETELILDRLMNPLDDAIKDVARAIRKQYPDSLRLCKLIEDNYAKVLRNGGYAGGVIPEDDEELCTLFDSVIEAVSDSERLVKQRAIGREVLDLGPNPFRYLAVRKS</sequence>
<gene>
    <name evidence="2" type="ORF">OEA41_001114</name>
</gene>
<dbReference type="Proteomes" id="UP001276659">
    <property type="component" value="Unassembled WGS sequence"/>
</dbReference>
<organism evidence="2 3">
    <name type="scientific">Lepraria neglecta</name>
    <dbReference type="NCBI Taxonomy" id="209136"/>
    <lineage>
        <taxon>Eukaryota</taxon>
        <taxon>Fungi</taxon>
        <taxon>Dikarya</taxon>
        <taxon>Ascomycota</taxon>
        <taxon>Pezizomycotina</taxon>
        <taxon>Lecanoromycetes</taxon>
        <taxon>OSLEUM clade</taxon>
        <taxon>Lecanoromycetidae</taxon>
        <taxon>Lecanorales</taxon>
        <taxon>Lecanorineae</taxon>
        <taxon>Stereocaulaceae</taxon>
        <taxon>Lepraria</taxon>
    </lineage>
</organism>
<evidence type="ECO:0000313" key="3">
    <source>
        <dbReference type="Proteomes" id="UP001276659"/>
    </source>
</evidence>
<comment type="caution">
    <text evidence="2">The sequence shown here is derived from an EMBL/GenBank/DDBJ whole genome shotgun (WGS) entry which is preliminary data.</text>
</comment>
<protein>
    <submittedName>
        <fullName evidence="2">Uncharacterized protein</fullName>
    </submittedName>
</protein>
<proteinExistence type="predicted"/>
<keyword evidence="3" id="KW-1185">Reference proteome</keyword>
<reference evidence="2" key="1">
    <citation type="submission" date="2022-11" db="EMBL/GenBank/DDBJ databases">
        <title>Chromosomal genome sequence assembly and mating type (MAT) locus characterization of the leprose asexual lichenized fungus Lepraria neglecta (Nyl.) Erichsen.</title>
        <authorList>
            <person name="Allen J.L."/>
            <person name="Pfeffer B."/>
        </authorList>
    </citation>
    <scope>NUCLEOTIDE SEQUENCE</scope>
    <source>
        <strain evidence="2">Allen 5258</strain>
    </source>
</reference>
<dbReference type="EMBL" id="JASNWA010000003">
    <property type="protein sequence ID" value="KAK3178975.1"/>
    <property type="molecule type" value="Genomic_DNA"/>
</dbReference>
<feature type="compositionally biased region" description="Low complexity" evidence="1">
    <location>
        <begin position="1"/>
        <end position="17"/>
    </location>
</feature>
<feature type="region of interest" description="Disordered" evidence="1">
    <location>
        <begin position="1"/>
        <end position="67"/>
    </location>
</feature>
<dbReference type="AlphaFoldDB" id="A0AAE0DQE0"/>
<name>A0AAE0DQE0_9LECA</name>
<evidence type="ECO:0000256" key="1">
    <source>
        <dbReference type="SAM" id="MobiDB-lite"/>
    </source>
</evidence>
<evidence type="ECO:0000313" key="2">
    <source>
        <dbReference type="EMBL" id="KAK3178975.1"/>
    </source>
</evidence>
<accession>A0AAE0DQE0</accession>